<comment type="caution">
    <text evidence="8">The sequence shown here is derived from an EMBL/GenBank/DDBJ whole genome shotgun (WGS) entry which is preliminary data.</text>
</comment>
<comment type="cofactor">
    <cofactor evidence="1">
        <name>[4Fe-4S] cluster</name>
        <dbReference type="ChEBI" id="CHEBI:49883"/>
    </cofactor>
</comment>
<evidence type="ECO:0000313" key="8">
    <source>
        <dbReference type="EMBL" id="KKS80038.1"/>
    </source>
</evidence>
<feature type="domain" description="B12-binding" evidence="6">
    <location>
        <begin position="22"/>
        <end position="158"/>
    </location>
</feature>
<dbReference type="GO" id="GO:0046872">
    <property type="term" value="F:metal ion binding"/>
    <property type="evidence" value="ECO:0007669"/>
    <property type="project" value="UniProtKB-KW"/>
</dbReference>
<dbReference type="SFLD" id="SFLDS00029">
    <property type="entry name" value="Radical_SAM"/>
    <property type="match status" value="1"/>
</dbReference>
<dbReference type="InterPro" id="IPR023404">
    <property type="entry name" value="rSAM_horseshoe"/>
</dbReference>
<keyword evidence="5" id="KW-0411">Iron-sulfur</keyword>
<dbReference type="Gene3D" id="3.80.30.20">
    <property type="entry name" value="tm_1862 like domain"/>
    <property type="match status" value="1"/>
</dbReference>
<dbReference type="GO" id="GO:0003824">
    <property type="term" value="F:catalytic activity"/>
    <property type="evidence" value="ECO:0007669"/>
    <property type="project" value="InterPro"/>
</dbReference>
<organism evidence="8 9">
    <name type="scientific">Candidatus Beckwithbacteria bacterium GW2011_GWA2_43_10</name>
    <dbReference type="NCBI Taxonomy" id="1618369"/>
    <lineage>
        <taxon>Bacteria</taxon>
        <taxon>Candidatus Beckwithiibacteriota</taxon>
    </lineage>
</organism>
<reference evidence="8 9" key="1">
    <citation type="journal article" date="2015" name="Nature">
        <title>rRNA introns, odd ribosomes, and small enigmatic genomes across a large radiation of phyla.</title>
        <authorList>
            <person name="Brown C.T."/>
            <person name="Hug L.A."/>
            <person name="Thomas B.C."/>
            <person name="Sharon I."/>
            <person name="Castelle C.J."/>
            <person name="Singh A."/>
            <person name="Wilkins M.J."/>
            <person name="Williams K.H."/>
            <person name="Banfield J.F."/>
        </authorList>
    </citation>
    <scope>NUCLEOTIDE SEQUENCE [LARGE SCALE GENOMIC DNA]</scope>
</reference>
<accession>A0A0G1EZI9</accession>
<evidence type="ECO:0000256" key="4">
    <source>
        <dbReference type="ARBA" id="ARBA00023004"/>
    </source>
</evidence>
<dbReference type="Proteomes" id="UP000034213">
    <property type="component" value="Unassembled WGS sequence"/>
</dbReference>
<gene>
    <name evidence="8" type="ORF">UV54_C0018G0008</name>
</gene>
<dbReference type="PANTHER" id="PTHR43409">
    <property type="entry name" value="ANAEROBIC MAGNESIUM-PROTOPORPHYRIN IX MONOMETHYL ESTER CYCLASE-RELATED"/>
    <property type="match status" value="1"/>
</dbReference>
<dbReference type="InterPro" id="IPR006158">
    <property type="entry name" value="Cobalamin-bd"/>
</dbReference>
<evidence type="ECO:0000313" key="9">
    <source>
        <dbReference type="Proteomes" id="UP000034213"/>
    </source>
</evidence>
<dbReference type="AlphaFoldDB" id="A0A0G1EZI9"/>
<dbReference type="PANTHER" id="PTHR43409:SF7">
    <property type="entry name" value="BLL1977 PROTEIN"/>
    <property type="match status" value="1"/>
</dbReference>
<dbReference type="PATRIC" id="fig|1618369.3.peg.314"/>
<dbReference type="PROSITE" id="PS51918">
    <property type="entry name" value="RADICAL_SAM"/>
    <property type="match status" value="1"/>
</dbReference>
<dbReference type="SUPFAM" id="SSF102114">
    <property type="entry name" value="Radical SAM enzymes"/>
    <property type="match status" value="1"/>
</dbReference>
<dbReference type="InterPro" id="IPR051198">
    <property type="entry name" value="BchE-like"/>
</dbReference>
<evidence type="ECO:0000259" key="7">
    <source>
        <dbReference type="PROSITE" id="PS51918"/>
    </source>
</evidence>
<sequence>MKICIGYPPLKSKNGVPLLSQNRQFQWFKSPTYIYPVIPASAATLLQSQGHQVVWLDGIAENWTYNQWFNRLKAAQPDLLFMETKTPVIKQHWRIIKDLKRKGRILPNLKIVLAGDHVTALPKETLNHCPVDYLIKGGHYDLSLLALVNRLKEKGYELPKKFVTFATLPFIDRELTRWQLYAYKNGNFKYPPGTYTMAGRDCWWRQNGGCTFCSWTTLFPKFMVRTPQSLLDEIGQLIKLGVKEVFDDTGTFMAGDWLTQFCQGMIKRGYNKKISFGCNMRFGVLTAKDYQLMAKANFRFLLFGLESASQTTLDRLNKGIKIDQVEPELKIIKKTKKLEPHVTCMVGYPWESLQDAQNTVNFTKNLFKKNLISSLQATIIIPYPGTKLFQEAKKNHWLKTTDWNKYDMAQPILKSSIPDKKLMALTRNIYLSCLTPQFILKKILSLRSPADYKFLIRSARQFIGQILDFSLL</sequence>
<keyword evidence="2" id="KW-0949">S-adenosyl-L-methionine</keyword>
<protein>
    <submittedName>
        <fullName evidence="8">Fe-S oxidoreductase</fullName>
    </submittedName>
</protein>
<evidence type="ECO:0000259" key="6">
    <source>
        <dbReference type="PROSITE" id="PS51332"/>
    </source>
</evidence>
<evidence type="ECO:0000256" key="5">
    <source>
        <dbReference type="ARBA" id="ARBA00023014"/>
    </source>
</evidence>
<keyword evidence="4" id="KW-0408">Iron</keyword>
<dbReference type="InterPro" id="IPR058240">
    <property type="entry name" value="rSAM_sf"/>
</dbReference>
<dbReference type="PROSITE" id="PS51332">
    <property type="entry name" value="B12_BINDING"/>
    <property type="match status" value="1"/>
</dbReference>
<dbReference type="STRING" id="1618369.UV54_C0018G0008"/>
<dbReference type="InterPro" id="IPR006638">
    <property type="entry name" value="Elp3/MiaA/NifB-like_rSAM"/>
</dbReference>
<dbReference type="GO" id="GO:0031419">
    <property type="term" value="F:cobalamin binding"/>
    <property type="evidence" value="ECO:0007669"/>
    <property type="project" value="InterPro"/>
</dbReference>
<evidence type="ECO:0000256" key="1">
    <source>
        <dbReference type="ARBA" id="ARBA00001966"/>
    </source>
</evidence>
<dbReference type="SMART" id="SM00729">
    <property type="entry name" value="Elp3"/>
    <property type="match status" value="1"/>
</dbReference>
<proteinExistence type="predicted"/>
<evidence type="ECO:0000256" key="3">
    <source>
        <dbReference type="ARBA" id="ARBA00022723"/>
    </source>
</evidence>
<dbReference type="SFLD" id="SFLDG01082">
    <property type="entry name" value="B12-binding_domain_containing"/>
    <property type="match status" value="1"/>
</dbReference>
<dbReference type="InterPro" id="IPR007197">
    <property type="entry name" value="rSAM"/>
</dbReference>
<dbReference type="EMBL" id="LCEW01000018">
    <property type="protein sequence ID" value="KKS80038.1"/>
    <property type="molecule type" value="Genomic_DNA"/>
</dbReference>
<name>A0A0G1EZI9_9BACT</name>
<evidence type="ECO:0000256" key="2">
    <source>
        <dbReference type="ARBA" id="ARBA00022691"/>
    </source>
</evidence>
<keyword evidence="3" id="KW-0479">Metal-binding</keyword>
<dbReference type="GO" id="GO:0051536">
    <property type="term" value="F:iron-sulfur cluster binding"/>
    <property type="evidence" value="ECO:0007669"/>
    <property type="project" value="UniProtKB-KW"/>
</dbReference>
<dbReference type="Gene3D" id="3.40.50.280">
    <property type="entry name" value="Cobalamin-binding domain"/>
    <property type="match status" value="1"/>
</dbReference>
<feature type="domain" description="Radical SAM core" evidence="7">
    <location>
        <begin position="188"/>
        <end position="418"/>
    </location>
</feature>
<dbReference type="Pfam" id="PF04055">
    <property type="entry name" value="Radical_SAM"/>
    <property type="match status" value="1"/>
</dbReference>